<reference evidence="1" key="1">
    <citation type="submission" date="2020-04" db="EMBL/GenBank/DDBJ databases">
        <authorList>
            <person name="Chiriac C."/>
            <person name="Salcher M."/>
            <person name="Ghai R."/>
            <person name="Kavagutti S V."/>
        </authorList>
    </citation>
    <scope>NUCLEOTIDE SEQUENCE</scope>
</reference>
<proteinExistence type="predicted"/>
<name>A0A6J5NM65_9CAUD</name>
<gene>
    <name evidence="1" type="ORF">UFOVP671_60</name>
</gene>
<protein>
    <submittedName>
        <fullName evidence="1">Uncharacterized protein</fullName>
    </submittedName>
</protein>
<accession>A0A6J5NM65</accession>
<sequence>SQVAQSNSEGAGMMNMGLGLLGAFF</sequence>
<organism evidence="1">
    <name type="scientific">uncultured Caudovirales phage</name>
    <dbReference type="NCBI Taxonomy" id="2100421"/>
    <lineage>
        <taxon>Viruses</taxon>
        <taxon>Duplodnaviria</taxon>
        <taxon>Heunggongvirae</taxon>
        <taxon>Uroviricota</taxon>
        <taxon>Caudoviricetes</taxon>
        <taxon>Peduoviridae</taxon>
        <taxon>Maltschvirus</taxon>
        <taxon>Maltschvirus maltsch</taxon>
    </lineage>
</organism>
<evidence type="ECO:0000313" key="1">
    <source>
        <dbReference type="EMBL" id="CAB4156374.1"/>
    </source>
</evidence>
<dbReference type="EMBL" id="LR796645">
    <property type="protein sequence ID" value="CAB4156374.1"/>
    <property type="molecule type" value="Genomic_DNA"/>
</dbReference>
<feature type="non-terminal residue" evidence="1">
    <location>
        <position position="1"/>
    </location>
</feature>